<dbReference type="Proteomes" id="UP000319138">
    <property type="component" value="Unassembled WGS sequence"/>
</dbReference>
<gene>
    <name evidence="1" type="ORF">FPQ14_00345</name>
</gene>
<organism evidence="1 2">
    <name type="scientific">Gilliamella apicola</name>
    <dbReference type="NCBI Taxonomy" id="1196095"/>
    <lineage>
        <taxon>Bacteria</taxon>
        <taxon>Pseudomonadati</taxon>
        <taxon>Pseudomonadota</taxon>
        <taxon>Gammaproteobacteria</taxon>
        <taxon>Orbales</taxon>
        <taxon>Orbaceae</taxon>
        <taxon>Gilliamella</taxon>
    </lineage>
</organism>
<dbReference type="AlphaFoldDB" id="A0A556RU04"/>
<evidence type="ECO:0000313" key="1">
    <source>
        <dbReference type="EMBL" id="TSJ92386.1"/>
    </source>
</evidence>
<comment type="caution">
    <text evidence="1">The sequence shown here is derived from an EMBL/GenBank/DDBJ whole genome shotgun (WGS) entry which is preliminary data.</text>
</comment>
<dbReference type="EMBL" id="VMHL01000001">
    <property type="protein sequence ID" value="TSJ92386.1"/>
    <property type="molecule type" value="Genomic_DNA"/>
</dbReference>
<sequence>MNNQPNSKKFYQQNTLTKCNESLPRIENNSSLAIQNALIEFRSIYIDCALRHNTLVETIEKTEVEHGNYINN</sequence>
<name>A0A556RU04_9GAMM</name>
<evidence type="ECO:0000313" key="2">
    <source>
        <dbReference type="Proteomes" id="UP000319138"/>
    </source>
</evidence>
<reference evidence="1 2" key="1">
    <citation type="submission" date="2019-07" db="EMBL/GenBank/DDBJ databases">
        <title>Gilliamella genomes.</title>
        <authorList>
            <person name="Zheng H."/>
        </authorList>
    </citation>
    <scope>NUCLEOTIDE SEQUENCE [LARGE SCALE GENOMIC DNA]</scope>
    <source>
        <strain evidence="1 2">W8131</strain>
    </source>
</reference>
<proteinExistence type="predicted"/>
<accession>A0A556RU04</accession>
<protein>
    <submittedName>
        <fullName evidence="1">Uncharacterized protein</fullName>
    </submittedName>
</protein>